<organism evidence="2 3">
    <name type="scientific">Eumeta variegata</name>
    <name type="common">Bagworm moth</name>
    <name type="synonym">Eumeta japonica</name>
    <dbReference type="NCBI Taxonomy" id="151549"/>
    <lineage>
        <taxon>Eukaryota</taxon>
        <taxon>Metazoa</taxon>
        <taxon>Ecdysozoa</taxon>
        <taxon>Arthropoda</taxon>
        <taxon>Hexapoda</taxon>
        <taxon>Insecta</taxon>
        <taxon>Pterygota</taxon>
        <taxon>Neoptera</taxon>
        <taxon>Endopterygota</taxon>
        <taxon>Lepidoptera</taxon>
        <taxon>Glossata</taxon>
        <taxon>Ditrysia</taxon>
        <taxon>Tineoidea</taxon>
        <taxon>Psychidae</taxon>
        <taxon>Oiketicinae</taxon>
        <taxon>Eumeta</taxon>
    </lineage>
</organism>
<name>A0A4C1TS73_EUMVA</name>
<dbReference type="Proteomes" id="UP000299102">
    <property type="component" value="Unassembled WGS sequence"/>
</dbReference>
<feature type="region of interest" description="Disordered" evidence="1">
    <location>
        <begin position="1"/>
        <end position="39"/>
    </location>
</feature>
<evidence type="ECO:0000313" key="2">
    <source>
        <dbReference type="EMBL" id="GBP16837.1"/>
    </source>
</evidence>
<reference evidence="2 3" key="1">
    <citation type="journal article" date="2019" name="Commun. Biol.">
        <title>The bagworm genome reveals a unique fibroin gene that provides high tensile strength.</title>
        <authorList>
            <person name="Kono N."/>
            <person name="Nakamura H."/>
            <person name="Ohtoshi R."/>
            <person name="Tomita M."/>
            <person name="Numata K."/>
            <person name="Arakawa K."/>
        </authorList>
    </citation>
    <scope>NUCLEOTIDE SEQUENCE [LARGE SCALE GENOMIC DNA]</scope>
</reference>
<protein>
    <submittedName>
        <fullName evidence="2">Uncharacterized protein</fullName>
    </submittedName>
</protein>
<evidence type="ECO:0000256" key="1">
    <source>
        <dbReference type="SAM" id="MobiDB-lite"/>
    </source>
</evidence>
<evidence type="ECO:0000313" key="3">
    <source>
        <dbReference type="Proteomes" id="UP000299102"/>
    </source>
</evidence>
<gene>
    <name evidence="2" type="ORF">EVAR_101431_1</name>
</gene>
<dbReference type="AlphaFoldDB" id="A0A4C1TS73"/>
<keyword evidence="3" id="KW-1185">Reference proteome</keyword>
<accession>A0A4C1TS73</accession>
<dbReference type="EMBL" id="BGZK01006137">
    <property type="protein sequence ID" value="GBP16837.1"/>
    <property type="molecule type" value="Genomic_DNA"/>
</dbReference>
<feature type="compositionally biased region" description="Polar residues" evidence="1">
    <location>
        <begin position="1"/>
        <end position="20"/>
    </location>
</feature>
<proteinExistence type="predicted"/>
<sequence>MLTNQQHQMRQVRVSSNSGVSSLPHQTPPSPLQQQQQHQQRLIGQTATILPGIPDNMSPAPIHLHLAIIQCASPYMSSQHSHQQLLSPSTTHTVSVNCFTANASNCYLRHNHLQIESRTTLPQFT</sequence>
<comment type="caution">
    <text evidence="2">The sequence shown here is derived from an EMBL/GenBank/DDBJ whole genome shotgun (WGS) entry which is preliminary data.</text>
</comment>